<name>A0AAX3EG03_PAEUR</name>
<evidence type="ECO:0008006" key="3">
    <source>
        <dbReference type="Google" id="ProtNLM"/>
    </source>
</evidence>
<proteinExistence type="predicted"/>
<dbReference type="Proteomes" id="UP001163293">
    <property type="component" value="Chromosome"/>
</dbReference>
<sequence length="360" mass="38610">MTLSWVAVNVNNGQMIADLPELQPRGMFGCTMMRYETQTASLPALSAPPNWRQATRPGAVWIVCLDDDGATPLWGGMVIDRRTNHAGQVELSLATPEAYFDRRYVGNRTYTGTAQNLIAKDLIESYVATAAMAGIAIRVQVVGSNGTARDRSYKAVEDKTVYSVLGDLAGVIGGPEWTVGWENVNNLITPVFYVGNRIGRSAPSGLKPAAQFYLPGSVTTAELGESYTSQLGANRVIAVSSGVDDARPQSSQKANTADMRPAFEYRWSPSTSITDTATLDAHADRALAAMKDGGLGLEITANRPEAPRLGKDWFIGDDIGFDLTGPAWPDGIYGTGRCVGWRMDADTIQPLIDVTSIGGI</sequence>
<evidence type="ECO:0000313" key="1">
    <source>
        <dbReference type="EMBL" id="UYV96878.1"/>
    </source>
</evidence>
<dbReference type="RefSeq" id="WP_264398751.1">
    <property type="nucleotide sequence ID" value="NZ_CP101180.1"/>
</dbReference>
<dbReference type="EMBL" id="CP101185">
    <property type="protein sequence ID" value="UYV96878.1"/>
    <property type="molecule type" value="Genomic_DNA"/>
</dbReference>
<evidence type="ECO:0000313" key="2">
    <source>
        <dbReference type="Proteomes" id="UP001163293"/>
    </source>
</evidence>
<protein>
    <recommendedName>
        <fullName evidence="3">Minor tail protein</fullName>
    </recommendedName>
</protein>
<reference evidence="1" key="1">
    <citation type="submission" date="2022-07" db="EMBL/GenBank/DDBJ databases">
        <authorList>
            <person name="Wu T."/>
        </authorList>
    </citation>
    <scope>NUCLEOTIDE SEQUENCE</scope>
    <source>
        <strain evidence="1">SD-1</strain>
    </source>
</reference>
<accession>A0AAX3EG03</accession>
<dbReference type="AlphaFoldDB" id="A0AAX3EG03"/>
<gene>
    <name evidence="1" type="ORF">NL394_17780</name>
</gene>
<keyword evidence="2" id="KW-1185">Reference proteome</keyword>
<organism evidence="1 2">
    <name type="scientific">Paenarthrobacter ureafaciens</name>
    <dbReference type="NCBI Taxonomy" id="37931"/>
    <lineage>
        <taxon>Bacteria</taxon>
        <taxon>Bacillati</taxon>
        <taxon>Actinomycetota</taxon>
        <taxon>Actinomycetes</taxon>
        <taxon>Micrococcales</taxon>
        <taxon>Micrococcaceae</taxon>
        <taxon>Paenarthrobacter</taxon>
    </lineage>
</organism>